<feature type="region of interest" description="Disordered" evidence="10">
    <location>
        <begin position="155"/>
        <end position="193"/>
    </location>
</feature>
<dbReference type="GO" id="GO:0071949">
    <property type="term" value="F:FAD binding"/>
    <property type="evidence" value="ECO:0007669"/>
    <property type="project" value="InterPro"/>
</dbReference>
<accession>A0A5M3M692</accession>
<dbReference type="SUPFAM" id="SSF56784">
    <property type="entry name" value="HAD-like"/>
    <property type="match status" value="1"/>
</dbReference>
<dbReference type="SUPFAM" id="SSF81653">
    <property type="entry name" value="Calcium ATPase, transduction domain A"/>
    <property type="match status" value="1"/>
</dbReference>
<evidence type="ECO:0000256" key="4">
    <source>
        <dbReference type="ARBA" id="ARBA00022741"/>
    </source>
</evidence>
<keyword evidence="6" id="KW-0067">ATP-binding</keyword>
<dbReference type="InterPro" id="IPR001757">
    <property type="entry name" value="P_typ_ATPase"/>
</dbReference>
<feature type="transmembrane region" description="Helical" evidence="11">
    <location>
        <begin position="451"/>
        <end position="473"/>
    </location>
</feature>
<dbReference type="SMART" id="SM00831">
    <property type="entry name" value="Cation_ATPase_N"/>
    <property type="match status" value="1"/>
</dbReference>
<keyword evidence="9 11" id="KW-0472">Membrane</keyword>
<dbReference type="AlphaFoldDB" id="A0A5M3M692"/>
<evidence type="ECO:0000256" key="11">
    <source>
        <dbReference type="SAM" id="Phobius"/>
    </source>
</evidence>
<feature type="transmembrane region" description="Helical" evidence="11">
    <location>
        <begin position="723"/>
        <end position="747"/>
    </location>
</feature>
<dbReference type="NCBIfam" id="TIGR01494">
    <property type="entry name" value="ATPase_P-type"/>
    <property type="match status" value="1"/>
</dbReference>
<dbReference type="Gene3D" id="3.30.70.2450">
    <property type="match status" value="1"/>
</dbReference>
<protein>
    <submittedName>
        <fullName evidence="13">Calcium ATPase transmembrane domain M-containing protein</fullName>
    </submittedName>
</protein>
<keyword evidence="2" id="KW-0285">Flavoprotein</keyword>
<dbReference type="Gene3D" id="2.70.150.10">
    <property type="entry name" value="Calcium-transporting ATPase, cytoplasmic transduction domain A"/>
    <property type="match status" value="1"/>
</dbReference>
<evidence type="ECO:0000256" key="2">
    <source>
        <dbReference type="ARBA" id="ARBA00022630"/>
    </source>
</evidence>
<dbReference type="PANTHER" id="PTHR42861">
    <property type="entry name" value="CALCIUM-TRANSPORTING ATPASE"/>
    <property type="match status" value="1"/>
</dbReference>
<gene>
    <name evidence="13" type="ORF">CONPUDRAFT_169798</name>
</gene>
<reference evidence="14" key="1">
    <citation type="journal article" date="2012" name="Science">
        <title>The Paleozoic origin of enzymatic lignin decomposition reconstructed from 31 fungal genomes.</title>
        <authorList>
            <person name="Floudas D."/>
            <person name="Binder M."/>
            <person name="Riley R."/>
            <person name="Barry K."/>
            <person name="Blanchette R.A."/>
            <person name="Henrissat B."/>
            <person name="Martinez A.T."/>
            <person name="Otillar R."/>
            <person name="Spatafora J.W."/>
            <person name="Yadav J.S."/>
            <person name="Aerts A."/>
            <person name="Benoit I."/>
            <person name="Boyd A."/>
            <person name="Carlson A."/>
            <person name="Copeland A."/>
            <person name="Coutinho P.M."/>
            <person name="de Vries R.P."/>
            <person name="Ferreira P."/>
            <person name="Findley K."/>
            <person name="Foster B."/>
            <person name="Gaskell J."/>
            <person name="Glotzer D."/>
            <person name="Gorecki P."/>
            <person name="Heitman J."/>
            <person name="Hesse C."/>
            <person name="Hori C."/>
            <person name="Igarashi K."/>
            <person name="Jurgens J.A."/>
            <person name="Kallen N."/>
            <person name="Kersten P."/>
            <person name="Kohler A."/>
            <person name="Kuees U."/>
            <person name="Kumar T.K.A."/>
            <person name="Kuo A."/>
            <person name="LaButti K."/>
            <person name="Larrondo L.F."/>
            <person name="Lindquist E."/>
            <person name="Ling A."/>
            <person name="Lombard V."/>
            <person name="Lucas S."/>
            <person name="Lundell T."/>
            <person name="Martin R."/>
            <person name="McLaughlin D.J."/>
            <person name="Morgenstern I."/>
            <person name="Morin E."/>
            <person name="Murat C."/>
            <person name="Nagy L.G."/>
            <person name="Nolan M."/>
            <person name="Ohm R.A."/>
            <person name="Patyshakuliyeva A."/>
            <person name="Rokas A."/>
            <person name="Ruiz-Duenas F.J."/>
            <person name="Sabat G."/>
            <person name="Salamov A."/>
            <person name="Samejima M."/>
            <person name="Schmutz J."/>
            <person name="Slot J.C."/>
            <person name="St John F."/>
            <person name="Stenlid J."/>
            <person name="Sun H."/>
            <person name="Sun S."/>
            <person name="Syed K."/>
            <person name="Tsang A."/>
            <person name="Wiebenga A."/>
            <person name="Young D."/>
            <person name="Pisabarro A."/>
            <person name="Eastwood D.C."/>
            <person name="Martin F."/>
            <person name="Cullen D."/>
            <person name="Grigoriev I.V."/>
            <person name="Hibbett D.S."/>
        </authorList>
    </citation>
    <scope>NUCLEOTIDE SEQUENCE [LARGE SCALE GENOMIC DNA]</scope>
    <source>
        <strain evidence="14">RWD-64-598 SS2</strain>
    </source>
</reference>
<dbReference type="EMBL" id="JH711590">
    <property type="protein sequence ID" value="EIW74869.1"/>
    <property type="molecule type" value="Genomic_DNA"/>
</dbReference>
<organism evidence="13 14">
    <name type="scientific">Coniophora puteana (strain RWD-64-598)</name>
    <name type="common">Brown rot fungus</name>
    <dbReference type="NCBI Taxonomy" id="741705"/>
    <lineage>
        <taxon>Eukaryota</taxon>
        <taxon>Fungi</taxon>
        <taxon>Dikarya</taxon>
        <taxon>Basidiomycota</taxon>
        <taxon>Agaricomycotina</taxon>
        <taxon>Agaricomycetes</taxon>
        <taxon>Agaricomycetidae</taxon>
        <taxon>Boletales</taxon>
        <taxon>Coniophorineae</taxon>
        <taxon>Coniophoraceae</taxon>
        <taxon>Coniophora</taxon>
    </lineage>
</organism>
<evidence type="ECO:0000256" key="3">
    <source>
        <dbReference type="ARBA" id="ARBA00022692"/>
    </source>
</evidence>
<dbReference type="Pfam" id="PF01494">
    <property type="entry name" value="FAD_binding_3"/>
    <property type="match status" value="1"/>
</dbReference>
<keyword evidence="4" id="KW-0547">Nucleotide-binding</keyword>
<dbReference type="InterPro" id="IPR036188">
    <property type="entry name" value="FAD/NAD-bd_sf"/>
</dbReference>
<evidence type="ECO:0000256" key="8">
    <source>
        <dbReference type="ARBA" id="ARBA00023002"/>
    </source>
</evidence>
<keyword evidence="5" id="KW-0274">FAD</keyword>
<dbReference type="PRINTS" id="PR00120">
    <property type="entry name" value="HATPASE"/>
</dbReference>
<evidence type="ECO:0000313" key="13">
    <source>
        <dbReference type="EMBL" id="EIW74869.1"/>
    </source>
</evidence>
<evidence type="ECO:0000256" key="6">
    <source>
        <dbReference type="ARBA" id="ARBA00022840"/>
    </source>
</evidence>
<dbReference type="InterPro" id="IPR002938">
    <property type="entry name" value="FAD-bd"/>
</dbReference>
<feature type="domain" description="Cation-transporting P-type ATPase N-terminal" evidence="12">
    <location>
        <begin position="221"/>
        <end position="293"/>
    </location>
</feature>
<dbReference type="Gene3D" id="3.40.50.1000">
    <property type="entry name" value="HAD superfamily/HAD-like"/>
    <property type="match status" value="1"/>
</dbReference>
<evidence type="ECO:0000256" key="9">
    <source>
        <dbReference type="ARBA" id="ARBA00023136"/>
    </source>
</evidence>
<dbReference type="Gene3D" id="3.40.1110.10">
    <property type="entry name" value="Calcium-transporting ATPase, cytoplasmic domain N"/>
    <property type="match status" value="1"/>
</dbReference>
<dbReference type="GeneID" id="19206331"/>
<dbReference type="InterPro" id="IPR036412">
    <property type="entry name" value="HAD-like_sf"/>
</dbReference>
<dbReference type="KEGG" id="cput:CONPUDRAFT_169798"/>
<keyword evidence="14" id="KW-1185">Reference proteome</keyword>
<dbReference type="SUPFAM" id="SSF81665">
    <property type="entry name" value="Calcium ATPase, transmembrane domain M"/>
    <property type="match status" value="1"/>
</dbReference>
<dbReference type="InterPro" id="IPR008250">
    <property type="entry name" value="ATPase_P-typ_transduc_dom_A_sf"/>
</dbReference>
<dbReference type="GO" id="GO:0016491">
    <property type="term" value="F:oxidoreductase activity"/>
    <property type="evidence" value="ECO:0007669"/>
    <property type="project" value="UniProtKB-KW"/>
</dbReference>
<evidence type="ECO:0000256" key="10">
    <source>
        <dbReference type="SAM" id="MobiDB-lite"/>
    </source>
</evidence>
<dbReference type="GO" id="GO:0016887">
    <property type="term" value="F:ATP hydrolysis activity"/>
    <property type="evidence" value="ECO:0007669"/>
    <property type="project" value="InterPro"/>
</dbReference>
<dbReference type="Pfam" id="PF00690">
    <property type="entry name" value="Cation_ATPase_N"/>
    <property type="match status" value="1"/>
</dbReference>
<keyword evidence="7 11" id="KW-1133">Transmembrane helix</keyword>
<evidence type="ECO:0000256" key="7">
    <source>
        <dbReference type="ARBA" id="ARBA00022989"/>
    </source>
</evidence>
<dbReference type="InterPro" id="IPR004014">
    <property type="entry name" value="ATPase_P-typ_cation-transptr_N"/>
</dbReference>
<dbReference type="Gene3D" id="3.50.50.60">
    <property type="entry name" value="FAD/NAD(P)-binding domain"/>
    <property type="match status" value="1"/>
</dbReference>
<comment type="subcellular location">
    <subcellularLocation>
        <location evidence="1">Membrane</location>
        <topology evidence="1">Multi-pass membrane protein</topology>
    </subcellularLocation>
</comment>
<dbReference type="OrthoDB" id="116380at2759"/>
<dbReference type="InterPro" id="IPR023298">
    <property type="entry name" value="ATPase_P-typ_TM_dom_sf"/>
</dbReference>
<keyword evidence="8" id="KW-0560">Oxidoreductase</keyword>
<dbReference type="RefSeq" id="XP_007774932.1">
    <property type="nucleotide sequence ID" value="XM_007776742.1"/>
</dbReference>
<keyword evidence="3 11" id="KW-0812">Transmembrane</keyword>
<dbReference type="Pfam" id="PF00122">
    <property type="entry name" value="E1-E2_ATPase"/>
    <property type="match status" value="1"/>
</dbReference>
<dbReference type="Proteomes" id="UP000053558">
    <property type="component" value="Unassembled WGS sequence"/>
</dbReference>
<dbReference type="GO" id="GO:0005524">
    <property type="term" value="F:ATP binding"/>
    <property type="evidence" value="ECO:0007669"/>
    <property type="project" value="UniProtKB-KW"/>
</dbReference>
<evidence type="ECO:0000313" key="14">
    <source>
        <dbReference type="Proteomes" id="UP000053558"/>
    </source>
</evidence>
<feature type="compositionally biased region" description="Polar residues" evidence="10">
    <location>
        <begin position="167"/>
        <end position="178"/>
    </location>
</feature>
<feature type="transmembrane region" description="Helical" evidence="11">
    <location>
        <begin position="417"/>
        <end position="439"/>
    </location>
</feature>
<comment type="caution">
    <text evidence="13">The sequence shown here is derived from an EMBL/GenBank/DDBJ whole genome shotgun (WGS) entry which is preliminary data.</text>
</comment>
<evidence type="ECO:0000256" key="1">
    <source>
        <dbReference type="ARBA" id="ARBA00004141"/>
    </source>
</evidence>
<proteinExistence type="predicted"/>
<feature type="transmembrane region" description="Helical" evidence="11">
    <location>
        <begin position="767"/>
        <end position="789"/>
    </location>
</feature>
<dbReference type="GO" id="GO:0006812">
    <property type="term" value="P:monoatomic cation transport"/>
    <property type="evidence" value="ECO:0007669"/>
    <property type="project" value="UniProtKB-ARBA"/>
</dbReference>
<evidence type="ECO:0000259" key="12">
    <source>
        <dbReference type="SMART" id="SM00831"/>
    </source>
</evidence>
<dbReference type="GO" id="GO:0016020">
    <property type="term" value="C:membrane"/>
    <property type="evidence" value="ECO:0007669"/>
    <property type="project" value="UniProtKB-SubCell"/>
</dbReference>
<name>A0A5M3M692_CONPW</name>
<evidence type="ECO:0000256" key="5">
    <source>
        <dbReference type="ARBA" id="ARBA00022827"/>
    </source>
</evidence>
<dbReference type="SUPFAM" id="SSF51905">
    <property type="entry name" value="FAD/NAD(P)-binding domain"/>
    <property type="match status" value="1"/>
</dbReference>
<dbReference type="InterPro" id="IPR059000">
    <property type="entry name" value="ATPase_P-type_domA"/>
</dbReference>
<dbReference type="InterPro" id="IPR023214">
    <property type="entry name" value="HAD_sf"/>
</dbReference>
<dbReference type="InterPro" id="IPR023299">
    <property type="entry name" value="ATPase_P-typ_cyto_dom_N"/>
</dbReference>
<dbReference type="Gene3D" id="1.20.1110.10">
    <property type="entry name" value="Calcium-transporting ATPase, transmembrane domain"/>
    <property type="match status" value="2"/>
</dbReference>
<sequence length="1127" mass="123554">MPYFSGSSVSTCEIFAGIAKSGIDCSQHGDRRQRKTENKYEAWHQPALIGGSATSFFESLLVVYRARVASARPSRSYKQVLAQALPLAQCSWYKPLKQMRVAHSTLLSWLRAPGVDTAAPSGAKGREQGVNPAYAWRATMEAGICVNIQNCQHMGSSVDKKDPGPQSEDSPITQSPNDDPNRKRVYKGFGHEEEKPTRVNADMLAIELKTGDLRDRRRSISEHSSSRISSYSSNVARTLSPSTVEHRLGLFGLNKLEQAERNPFLQLTFLGFMWNPLSWVMEGAALVAIVLSNGRASLPAERTSSLSSCCFSSTRSSDQEWNAGTAVKAITDFAPKAKVKRDSSWPEIESSGLVPDDMISFKTGDIVPADCRLTETINVSIGQATLTADTSQRLHGKQMELRDDDTTDHLQKILAQIGSFCLIFISIFVIAEILGFYAGFRYTYHRGLNNIVVLLIGDIVIVMPTVLSVTLAVGAQQFTKHKATVTRIIAMRIWLLTVDKLTICTYCPFAAGDVVLLGAYASRTENQDAIDASVVQALGDTARARSGIKLLDSKRFNPGDNHIEITYREESSGKFKRANKGRPVSSSSSARATRLTRLRTNSRLTATILRVRAMVSSSSVFLPSSTFLVKTHHMSLDDVILNADGFAKVFLEHKFEVVKRPQGLGHLCAMTGDGANDAPALSRANIYFAVGGAVDIVLAEPGLSAIAHAIRGSRIVFRRMRNYSIYACAATIRTVATLAFTFNIIMTLSVDRVLSSLTPDSWDLAEIFVYAVAYGLRLTASIVALAAIIPKGSFVYNKFGVTFDGPLPPTGANDYQLQSIVHLQVAVPSQAPIFATRSRGFVTEHPLVELMSAPPPGTYHPGDNDDGFQLMIRGGGIDFAKVIAGGQQVVYDLIQEHVPTKVEFRELVWFGEFSPNIRMADKFGEGRVFIAEDAAHPTGGQGLNSSVQDAFNLAWKLALVVKRLSPPTLFSTYNTEHIPINTEMLNITTAVLNLSTVNNDRGFQRPDSLRVRGVNYRSSSIVYDELSRHTVLVFVPWIEKARPVLAALAEKEPWKDAFRPVVVIPASATVSAKLDGVLMLRDAEGFMYFGSRVTEGETRAVVVRPDGHVGAVVRGVEGMERYYFKDI</sequence>